<dbReference type="AlphaFoldDB" id="K9E464"/>
<proteinExistence type="predicted"/>
<reference evidence="1 2" key="1">
    <citation type="submission" date="2012-09" db="EMBL/GenBank/DDBJ databases">
        <title>The Genome Sequence of Bacteroides oleiciplenus YIT 12058.</title>
        <authorList>
            <consortium name="The Broad Institute Genome Sequencing Platform"/>
            <person name="Earl A."/>
            <person name="Ward D."/>
            <person name="Feldgarden M."/>
            <person name="Gevers D."/>
            <person name="Morotomi M."/>
            <person name="Walker B."/>
            <person name="Young S.K."/>
            <person name="Zeng Q."/>
            <person name="Gargeya S."/>
            <person name="Fitzgerald M."/>
            <person name="Haas B."/>
            <person name="Abouelleil A."/>
            <person name="Alvarado L."/>
            <person name="Arachchi H.M."/>
            <person name="Berlin A.M."/>
            <person name="Chapman S.B."/>
            <person name="Goldberg J."/>
            <person name="Griggs A."/>
            <person name="Gujja S."/>
            <person name="Hansen M."/>
            <person name="Howarth C."/>
            <person name="Imamovic A."/>
            <person name="Larimer J."/>
            <person name="McCowen C."/>
            <person name="Montmayeur A."/>
            <person name="Murphy C."/>
            <person name="Neiman D."/>
            <person name="Pearson M."/>
            <person name="Priest M."/>
            <person name="Roberts A."/>
            <person name="Saif S."/>
            <person name="Shea T."/>
            <person name="Sisk P."/>
            <person name="Sykes S."/>
            <person name="Wortman J."/>
            <person name="Nusbaum C."/>
            <person name="Birren B."/>
        </authorList>
    </citation>
    <scope>NUCLEOTIDE SEQUENCE [LARGE SCALE GENOMIC DNA]</scope>
    <source>
        <strain evidence="1 2">YIT 12058</strain>
    </source>
</reference>
<dbReference type="PATRIC" id="fig|742727.4.peg.832"/>
<dbReference type="EMBL" id="ADLF01000003">
    <property type="protein sequence ID" value="EKU91844.1"/>
    <property type="molecule type" value="Genomic_DNA"/>
</dbReference>
<comment type="caution">
    <text evidence="1">The sequence shown here is derived from an EMBL/GenBank/DDBJ whole genome shotgun (WGS) entry which is preliminary data.</text>
</comment>
<dbReference type="HOGENOM" id="CLU_3196244_0_0_10"/>
<accession>K9E464</accession>
<dbReference type="Proteomes" id="UP000009872">
    <property type="component" value="Unassembled WGS sequence"/>
</dbReference>
<keyword evidence="2" id="KW-1185">Reference proteome</keyword>
<gene>
    <name evidence="1" type="ORF">HMPREF9447_00830</name>
</gene>
<sequence>MNINGYFYNFFVVYNQAVSLDFILLKKIFHQAFCHSKKDLYLCAH</sequence>
<evidence type="ECO:0000313" key="2">
    <source>
        <dbReference type="Proteomes" id="UP000009872"/>
    </source>
</evidence>
<evidence type="ECO:0000313" key="1">
    <source>
        <dbReference type="EMBL" id="EKU91844.1"/>
    </source>
</evidence>
<name>K9E464_9BACE</name>
<protein>
    <submittedName>
        <fullName evidence="1">Uncharacterized protein</fullName>
    </submittedName>
</protein>
<organism evidence="1 2">
    <name type="scientific">Bacteroides oleiciplenus YIT 12058</name>
    <dbReference type="NCBI Taxonomy" id="742727"/>
    <lineage>
        <taxon>Bacteria</taxon>
        <taxon>Pseudomonadati</taxon>
        <taxon>Bacteroidota</taxon>
        <taxon>Bacteroidia</taxon>
        <taxon>Bacteroidales</taxon>
        <taxon>Bacteroidaceae</taxon>
        <taxon>Bacteroides</taxon>
    </lineage>
</organism>